<proteinExistence type="predicted"/>
<gene>
    <name evidence="2" type="ORF">ADK38_09330</name>
</gene>
<feature type="non-terminal residue" evidence="2">
    <location>
        <position position="62"/>
    </location>
</feature>
<evidence type="ECO:0000259" key="1">
    <source>
        <dbReference type="PROSITE" id="PS51481"/>
    </source>
</evidence>
<comment type="caution">
    <text evidence="2">The sequence shown here is derived from an EMBL/GenBank/DDBJ whole genome shotgun (WGS) entry which is preliminary data.</text>
</comment>
<dbReference type="InterPro" id="IPR004006">
    <property type="entry name" value="DhaK_dom"/>
</dbReference>
<dbReference type="EMBL" id="LGUT01000780">
    <property type="protein sequence ID" value="KOG90335.1"/>
    <property type="molecule type" value="Genomic_DNA"/>
</dbReference>
<dbReference type="PROSITE" id="PS51481">
    <property type="entry name" value="DHAK"/>
    <property type="match status" value="1"/>
</dbReference>
<evidence type="ECO:0000313" key="2">
    <source>
        <dbReference type="EMBL" id="KOG90335.1"/>
    </source>
</evidence>
<keyword evidence="3" id="KW-1185">Reference proteome</keyword>
<dbReference type="SUPFAM" id="SSF82549">
    <property type="entry name" value="DAK1/DegV-like"/>
    <property type="match status" value="1"/>
</dbReference>
<name>A0ABR5JAC9_9ACTN</name>
<dbReference type="Gene3D" id="3.40.50.10440">
    <property type="entry name" value="Dihydroxyacetone kinase, domain 1"/>
    <property type="match status" value="1"/>
</dbReference>
<evidence type="ECO:0000313" key="3">
    <source>
        <dbReference type="Proteomes" id="UP000037020"/>
    </source>
</evidence>
<accession>A0ABR5JAC9</accession>
<protein>
    <recommendedName>
        <fullName evidence="1">DhaK domain-containing protein</fullName>
    </recommendedName>
</protein>
<reference evidence="2 3" key="1">
    <citation type="submission" date="2015-07" db="EMBL/GenBank/DDBJ databases">
        <authorList>
            <person name="Ju K.-S."/>
            <person name="Doroghazi J.R."/>
            <person name="Metcalf W.W."/>
        </authorList>
    </citation>
    <scope>NUCLEOTIDE SEQUENCE [LARGE SCALE GENOMIC DNA]</scope>
    <source>
        <strain evidence="2 3">NRRL B-3589</strain>
    </source>
</reference>
<sequence>MSSASPGPGGDAATFREDWIEGLADAYARTVRRVPGTYGVVGRHAPRPGKVAVVIGGGSGHY</sequence>
<organism evidence="2 3">
    <name type="scientific">Streptomyces varsoviensis</name>
    <dbReference type="NCBI Taxonomy" id="67373"/>
    <lineage>
        <taxon>Bacteria</taxon>
        <taxon>Bacillati</taxon>
        <taxon>Actinomycetota</taxon>
        <taxon>Actinomycetes</taxon>
        <taxon>Kitasatosporales</taxon>
        <taxon>Streptomycetaceae</taxon>
        <taxon>Streptomyces</taxon>
    </lineage>
</organism>
<dbReference type="Proteomes" id="UP000037020">
    <property type="component" value="Unassembled WGS sequence"/>
</dbReference>
<feature type="domain" description="DhaK" evidence="1">
    <location>
        <begin position="11"/>
        <end position="62"/>
    </location>
</feature>